<feature type="transmembrane region" description="Helical" evidence="1">
    <location>
        <begin position="60"/>
        <end position="80"/>
    </location>
</feature>
<feature type="transmembrane region" description="Helical" evidence="1">
    <location>
        <begin position="33"/>
        <end position="53"/>
    </location>
</feature>
<protein>
    <recommendedName>
        <fullName evidence="4">Phage holin family protein</fullName>
    </recommendedName>
</protein>
<dbReference type="PANTHER" id="PTHR37309:SF1">
    <property type="entry name" value="SLR0284 PROTEIN"/>
    <property type="match status" value="1"/>
</dbReference>
<evidence type="ECO:0008006" key="4">
    <source>
        <dbReference type="Google" id="ProtNLM"/>
    </source>
</evidence>
<keyword evidence="1" id="KW-0812">Transmembrane</keyword>
<dbReference type="InterPro" id="IPR007165">
    <property type="entry name" value="Phage_holin_4_2"/>
</dbReference>
<dbReference type="Proteomes" id="UP000064249">
    <property type="component" value="Unassembled WGS sequence"/>
</dbReference>
<feature type="transmembrane region" description="Helical" evidence="1">
    <location>
        <begin position="100"/>
        <end position="118"/>
    </location>
</feature>
<gene>
    <name evidence="2" type="ORF">XD73_0807</name>
</gene>
<reference evidence="2 3" key="1">
    <citation type="journal article" date="2015" name="MBio">
        <title>Genome-Resolved Metagenomic Analysis Reveals Roles for Candidate Phyla and Other Microbial Community Members in Biogeochemical Transformations in Oil Reservoirs.</title>
        <authorList>
            <person name="Hu P."/>
            <person name="Tom L."/>
            <person name="Singh A."/>
            <person name="Thomas B.C."/>
            <person name="Baker B.J."/>
            <person name="Piceno Y.M."/>
            <person name="Andersen G.L."/>
            <person name="Banfield J.F."/>
        </authorList>
    </citation>
    <scope>NUCLEOTIDE SEQUENCE [LARGE SCALE GENOMIC DNA]</scope>
    <source>
        <strain evidence="2">46_16</strain>
    </source>
</reference>
<dbReference type="EMBL" id="LGFU01000040">
    <property type="protein sequence ID" value="KUK46312.1"/>
    <property type="molecule type" value="Genomic_DNA"/>
</dbReference>
<dbReference type="AlphaFoldDB" id="A0A101FXM8"/>
<comment type="caution">
    <text evidence="2">The sequence shown here is derived from an EMBL/GenBank/DDBJ whole genome shotgun (WGS) entry which is preliminary data.</text>
</comment>
<dbReference type="Pfam" id="PF04020">
    <property type="entry name" value="Phage_holin_4_2"/>
    <property type="match status" value="1"/>
</dbReference>
<name>A0A101FXM8_9CHLR</name>
<evidence type="ECO:0000256" key="1">
    <source>
        <dbReference type="SAM" id="Phobius"/>
    </source>
</evidence>
<sequence length="125" mass="13649">MKLIIRWLFTSLALFLAAYLVPGITVDGTEAWKVYAVMAIILGLVNAVIRPILKVLSCPLIVLTLGLFTIIVNAASFMLASNIAESWFHVGFHVENFWDALLGSLIVSAVSIVLNTFVSDDKIKA</sequence>
<dbReference type="PANTHER" id="PTHR37309">
    <property type="entry name" value="SLR0284 PROTEIN"/>
    <property type="match status" value="1"/>
</dbReference>
<proteinExistence type="predicted"/>
<evidence type="ECO:0000313" key="2">
    <source>
        <dbReference type="EMBL" id="KUK46312.1"/>
    </source>
</evidence>
<organism evidence="2 3">
    <name type="scientific">Anaerolinea thermophila</name>
    <dbReference type="NCBI Taxonomy" id="167964"/>
    <lineage>
        <taxon>Bacteria</taxon>
        <taxon>Bacillati</taxon>
        <taxon>Chloroflexota</taxon>
        <taxon>Anaerolineae</taxon>
        <taxon>Anaerolineales</taxon>
        <taxon>Anaerolineaceae</taxon>
        <taxon>Anaerolinea</taxon>
    </lineage>
</organism>
<keyword evidence="1" id="KW-1133">Transmembrane helix</keyword>
<accession>A0A101FXM8</accession>
<evidence type="ECO:0000313" key="3">
    <source>
        <dbReference type="Proteomes" id="UP000064249"/>
    </source>
</evidence>
<keyword evidence="1" id="KW-0472">Membrane</keyword>